<feature type="transmembrane region" description="Helical" evidence="8">
    <location>
        <begin position="429"/>
        <end position="450"/>
    </location>
</feature>
<feature type="transmembrane region" description="Helical" evidence="8">
    <location>
        <begin position="147"/>
        <end position="170"/>
    </location>
</feature>
<feature type="transmembrane region" description="Helical" evidence="8">
    <location>
        <begin position="182"/>
        <end position="204"/>
    </location>
</feature>
<sequence>MEIGIEVIVIAVYLVLMLVVGVLTQKIGTSSSKGYLIANRNVGALLIGGTIFATFWGGGTVMGGAGAAYTSYNLGTVADPWASGITLIIMAIFMVPILLSMKIGTLGEMYRIRFGRRGAYVASILSVPTLIAWTAVQMVAIGKMLSLFIGMSPALSMILAGGIVIIYTYMGGMLAVIWTDNIQAAIIILGLMVLIPSAVCYIGASGNPNFTLNLDNLVAGFSVVKDNTPNDFWTLFPSSDPDHPSGITQTLTGFLVWLAAWCGMGLGSLASLDITQRVLCARDENAARGGLLTGTALYWIAGLGPIFIGLLGIVMAQLGIFSAAEIGVLSNDAEVLVPLLAQKLLHPLPMAIFIGSLMAAIMSTSSSTIFASAAVISTVLFPGSVSSHESTQSILNDKKAIRMTKFLVVVIGVFCIGISFLAVNLYDLMIFGFTLLFACLFWVVVCGLFWKKANIPGGIASMIVGISFSMLGCIYLSIQSGTIVIVPNDSVWEVYFTFVPWIFSGIAMFGVSLLTQKSHPPLPLTDSDGKVLKWPELEGNIEKERNEL</sequence>
<keyword evidence="4 8" id="KW-0812">Transmembrane</keyword>
<dbReference type="RefSeq" id="WP_338098167.1">
    <property type="nucleotide sequence ID" value="NZ_CP131061.1"/>
</dbReference>
<comment type="similarity">
    <text evidence="2 7">Belongs to the sodium:solute symporter (SSF) (TC 2.A.21) family.</text>
</comment>
<dbReference type="InterPro" id="IPR001734">
    <property type="entry name" value="Na/solute_symporter"/>
</dbReference>
<feature type="transmembrane region" description="Helical" evidence="8">
    <location>
        <begin position="457"/>
        <end position="478"/>
    </location>
</feature>
<evidence type="ECO:0000313" key="9">
    <source>
        <dbReference type="EMBL" id="WNY26646.1"/>
    </source>
</evidence>
<evidence type="ECO:0000256" key="2">
    <source>
        <dbReference type="ARBA" id="ARBA00006434"/>
    </source>
</evidence>
<evidence type="ECO:0000256" key="6">
    <source>
        <dbReference type="ARBA" id="ARBA00023136"/>
    </source>
</evidence>
<keyword evidence="6 8" id="KW-0472">Membrane</keyword>
<feature type="transmembrane region" description="Helical" evidence="8">
    <location>
        <begin position="120"/>
        <end position="141"/>
    </location>
</feature>
<evidence type="ECO:0000256" key="7">
    <source>
        <dbReference type="RuleBase" id="RU362091"/>
    </source>
</evidence>
<dbReference type="EMBL" id="CP131061">
    <property type="protein sequence ID" value="WNY26646.1"/>
    <property type="molecule type" value="Genomic_DNA"/>
</dbReference>
<dbReference type="GO" id="GO:0022857">
    <property type="term" value="F:transmembrane transporter activity"/>
    <property type="evidence" value="ECO:0007669"/>
    <property type="project" value="InterPro"/>
</dbReference>
<feature type="transmembrane region" description="Helical" evidence="8">
    <location>
        <begin position="296"/>
        <end position="324"/>
    </location>
</feature>
<keyword evidence="5 8" id="KW-1133">Transmembrane helix</keyword>
<dbReference type="Pfam" id="PF00474">
    <property type="entry name" value="SSF"/>
    <property type="match status" value="1"/>
</dbReference>
<evidence type="ECO:0000256" key="5">
    <source>
        <dbReference type="ARBA" id="ARBA00022989"/>
    </source>
</evidence>
<protein>
    <submittedName>
        <fullName evidence="9">Sodium/glucose cotransporter</fullName>
    </submittedName>
</protein>
<dbReference type="GO" id="GO:0005886">
    <property type="term" value="C:plasma membrane"/>
    <property type="evidence" value="ECO:0007669"/>
    <property type="project" value="TreeGrafter"/>
</dbReference>
<dbReference type="InterPro" id="IPR038377">
    <property type="entry name" value="Na/Glc_symporter_sf"/>
</dbReference>
<comment type="subcellular location">
    <subcellularLocation>
        <location evidence="1">Membrane</location>
        <topology evidence="1">Multi-pass membrane protein</topology>
    </subcellularLocation>
</comment>
<dbReference type="PANTHER" id="PTHR48086:SF7">
    <property type="entry name" value="SODIUM-SOLUTE SYMPORTER-RELATED"/>
    <property type="match status" value="1"/>
</dbReference>
<dbReference type="Gene3D" id="1.20.1730.10">
    <property type="entry name" value="Sodium/glucose cotransporter"/>
    <property type="match status" value="1"/>
</dbReference>
<proteinExistence type="inferred from homology"/>
<feature type="transmembrane region" description="Helical" evidence="8">
    <location>
        <begin position="6"/>
        <end position="24"/>
    </location>
</feature>
<feature type="transmembrane region" description="Helical" evidence="8">
    <location>
        <begin position="254"/>
        <end position="275"/>
    </location>
</feature>
<accession>A0AA96ZWK0</accession>
<dbReference type="AlphaFoldDB" id="A0AA96ZWK0"/>
<keyword evidence="10" id="KW-1185">Reference proteome</keyword>
<feature type="transmembrane region" description="Helical" evidence="8">
    <location>
        <begin position="498"/>
        <end position="515"/>
    </location>
</feature>
<feature type="transmembrane region" description="Helical" evidence="8">
    <location>
        <begin position="344"/>
        <end position="362"/>
    </location>
</feature>
<dbReference type="InterPro" id="IPR050277">
    <property type="entry name" value="Sodium:Solute_Symporter"/>
</dbReference>
<dbReference type="Proteomes" id="UP001304970">
    <property type="component" value="Chromosome"/>
</dbReference>
<evidence type="ECO:0000313" key="10">
    <source>
        <dbReference type="Proteomes" id="UP001304970"/>
    </source>
</evidence>
<feature type="transmembrane region" description="Helical" evidence="8">
    <location>
        <begin position="45"/>
        <end position="69"/>
    </location>
</feature>
<evidence type="ECO:0000256" key="3">
    <source>
        <dbReference type="ARBA" id="ARBA00022448"/>
    </source>
</evidence>
<feature type="transmembrane region" description="Helical" evidence="8">
    <location>
        <begin position="81"/>
        <end position="99"/>
    </location>
</feature>
<gene>
    <name evidence="9" type="primary">sglT</name>
    <name evidence="9" type="ORF">MsAm2_04180</name>
</gene>
<reference evidence="9 10" key="1">
    <citation type="submission" date="2023-07" db="EMBL/GenBank/DDBJ databases">
        <title>Closed genome sequence of Methanosarcinaceae archaeon Am2.</title>
        <authorList>
            <person name="Poehlein A."/>
            <person name="Protasov E."/>
            <person name="Platt K."/>
            <person name="Reeh H."/>
            <person name="Daniel R."/>
            <person name="Brune A."/>
        </authorList>
    </citation>
    <scope>NUCLEOTIDE SEQUENCE [LARGE SCALE GENOMIC DNA]</scope>
    <source>
        <strain evidence="9 10">Am2</strain>
    </source>
</reference>
<organism evidence="9 10">
    <name type="scientific">Methanolapillus ohkumae</name>
    <dbReference type="NCBI Taxonomy" id="3028298"/>
    <lineage>
        <taxon>Archaea</taxon>
        <taxon>Methanobacteriati</taxon>
        <taxon>Methanobacteriota</taxon>
        <taxon>Stenosarchaea group</taxon>
        <taxon>Methanomicrobia</taxon>
        <taxon>Methanosarcinales</taxon>
        <taxon>Methanosarcinaceae</taxon>
        <taxon>Methanolapillus</taxon>
    </lineage>
</organism>
<evidence type="ECO:0000256" key="8">
    <source>
        <dbReference type="SAM" id="Phobius"/>
    </source>
</evidence>
<evidence type="ECO:0000256" key="4">
    <source>
        <dbReference type="ARBA" id="ARBA00022692"/>
    </source>
</evidence>
<feature type="transmembrane region" description="Helical" evidence="8">
    <location>
        <begin position="406"/>
        <end position="423"/>
    </location>
</feature>
<evidence type="ECO:0000256" key="1">
    <source>
        <dbReference type="ARBA" id="ARBA00004141"/>
    </source>
</evidence>
<keyword evidence="3" id="KW-0813">Transport</keyword>
<name>A0AA96ZWK0_9EURY</name>
<dbReference type="GeneID" id="89227820"/>
<dbReference type="PANTHER" id="PTHR48086">
    <property type="entry name" value="SODIUM/PROLINE SYMPORTER-RELATED"/>
    <property type="match status" value="1"/>
</dbReference>
<dbReference type="PROSITE" id="PS50283">
    <property type="entry name" value="NA_SOLUT_SYMP_3"/>
    <property type="match status" value="1"/>
</dbReference>